<dbReference type="AlphaFoldDB" id="X1BIX8"/>
<reference evidence="1" key="1">
    <citation type="journal article" date="2014" name="Front. Microbiol.">
        <title>High frequency of phylogenetically diverse reductive dehalogenase-homologous genes in deep subseafloor sedimentary metagenomes.</title>
        <authorList>
            <person name="Kawai M."/>
            <person name="Futagami T."/>
            <person name="Toyoda A."/>
            <person name="Takaki Y."/>
            <person name="Nishi S."/>
            <person name="Hori S."/>
            <person name="Arai W."/>
            <person name="Tsubouchi T."/>
            <person name="Morono Y."/>
            <person name="Uchiyama I."/>
            <person name="Ito T."/>
            <person name="Fujiyama A."/>
            <person name="Inagaki F."/>
            <person name="Takami H."/>
        </authorList>
    </citation>
    <scope>NUCLEOTIDE SEQUENCE</scope>
    <source>
        <strain evidence="1">Expedition CK06-06</strain>
    </source>
</reference>
<proteinExistence type="predicted"/>
<dbReference type="EMBL" id="BART01023713">
    <property type="protein sequence ID" value="GAG95864.1"/>
    <property type="molecule type" value="Genomic_DNA"/>
</dbReference>
<gene>
    <name evidence="1" type="ORF">S01H4_43059</name>
</gene>
<accession>X1BIX8</accession>
<organism evidence="1">
    <name type="scientific">marine sediment metagenome</name>
    <dbReference type="NCBI Taxonomy" id="412755"/>
    <lineage>
        <taxon>unclassified sequences</taxon>
        <taxon>metagenomes</taxon>
        <taxon>ecological metagenomes</taxon>
    </lineage>
</organism>
<protein>
    <submittedName>
        <fullName evidence="1">Uncharacterized protein</fullName>
    </submittedName>
</protein>
<evidence type="ECO:0000313" key="1">
    <source>
        <dbReference type="EMBL" id="GAG95864.1"/>
    </source>
</evidence>
<name>X1BIX8_9ZZZZ</name>
<sequence length="55" mass="6457">MYAYELTFSELKTIQILVYIAELTNLFDLNIKPLFFLNSIIRKSIGHIYIQMGTN</sequence>
<comment type="caution">
    <text evidence="1">The sequence shown here is derived from an EMBL/GenBank/DDBJ whole genome shotgun (WGS) entry which is preliminary data.</text>
</comment>